<organism evidence="1">
    <name type="scientific">uncultured Aureispira sp</name>
    <dbReference type="NCBI Taxonomy" id="1331704"/>
    <lineage>
        <taxon>Bacteria</taxon>
        <taxon>Pseudomonadati</taxon>
        <taxon>Bacteroidota</taxon>
        <taxon>Saprospiria</taxon>
        <taxon>Saprospirales</taxon>
        <taxon>Saprospiraceae</taxon>
        <taxon>Aureispira</taxon>
        <taxon>environmental samples</taxon>
    </lineage>
</organism>
<protein>
    <submittedName>
        <fullName evidence="1">Uncharacterized protein</fullName>
    </submittedName>
</protein>
<dbReference type="AlphaFoldDB" id="A0A6S6UM94"/>
<name>A0A6S6UM94_9BACT</name>
<feature type="non-terminal residue" evidence="1">
    <location>
        <position position="1"/>
    </location>
</feature>
<proteinExistence type="predicted"/>
<accession>A0A6S6UM94</accession>
<reference evidence="1" key="1">
    <citation type="submission" date="2020-01" db="EMBL/GenBank/DDBJ databases">
        <authorList>
            <person name="Meier V. D."/>
            <person name="Meier V D."/>
        </authorList>
    </citation>
    <scope>NUCLEOTIDE SEQUENCE</scope>
    <source>
        <strain evidence="1">HLG_WM_MAG_10</strain>
    </source>
</reference>
<sequence>ALSDALQKTQEDIGNTYSKISFISTKISAIESQLN</sequence>
<gene>
    <name evidence="1" type="ORF">HELGO_WM27433</name>
</gene>
<evidence type="ECO:0000313" key="1">
    <source>
        <dbReference type="EMBL" id="CAA6830470.1"/>
    </source>
</evidence>
<dbReference type="EMBL" id="CACVAQ010000556">
    <property type="protein sequence ID" value="CAA6830470.1"/>
    <property type="molecule type" value="Genomic_DNA"/>
</dbReference>